<dbReference type="GO" id="GO:0033765">
    <property type="term" value="F:steroid dehydrogenase activity, acting on the CH-CH group of donors"/>
    <property type="evidence" value="ECO:0007669"/>
    <property type="project" value="UniProtKB-ARBA"/>
</dbReference>
<dbReference type="UniPathway" id="UPA00253">
    <property type="reaction ID" value="UER00326"/>
</dbReference>
<accession>A0A7X2HBU0</accession>
<dbReference type="PANTHER" id="PTHR42716">
    <property type="entry name" value="L-ASPARTATE OXIDASE"/>
    <property type="match status" value="1"/>
</dbReference>
<dbReference type="GO" id="GO:0034628">
    <property type="term" value="P:'de novo' NAD+ biosynthetic process from L-aspartate"/>
    <property type="evidence" value="ECO:0007669"/>
    <property type="project" value="TreeGrafter"/>
</dbReference>
<dbReference type="Gene3D" id="3.90.700.10">
    <property type="entry name" value="Succinate dehydrogenase/fumarate reductase flavoprotein, catalytic domain"/>
    <property type="match status" value="1"/>
</dbReference>
<evidence type="ECO:0000259" key="15">
    <source>
        <dbReference type="Pfam" id="PF02910"/>
    </source>
</evidence>
<evidence type="ECO:0000256" key="13">
    <source>
        <dbReference type="RuleBase" id="RU362049"/>
    </source>
</evidence>
<dbReference type="SUPFAM" id="SSF56425">
    <property type="entry name" value="Succinate dehydrogenase/fumarate reductase flavoprotein, catalytic domain"/>
    <property type="match status" value="1"/>
</dbReference>
<evidence type="ECO:0000256" key="5">
    <source>
        <dbReference type="ARBA" id="ARBA00021901"/>
    </source>
</evidence>
<dbReference type="NCBIfam" id="TIGR00551">
    <property type="entry name" value="nadB"/>
    <property type="match status" value="1"/>
</dbReference>
<protein>
    <recommendedName>
        <fullName evidence="5 11">L-aspartate oxidase</fullName>
        <ecNumber evidence="4 11">1.4.3.16</ecNumber>
    </recommendedName>
</protein>
<comment type="caution">
    <text evidence="16">The sequence shown here is derived from an EMBL/GenBank/DDBJ whole genome shotgun (WGS) entry which is preliminary data.</text>
</comment>
<keyword evidence="9 13" id="KW-0560">Oxidoreductase</keyword>
<gene>
    <name evidence="16" type="primary">nadB</name>
    <name evidence="16" type="ORF">GJB61_30360</name>
</gene>
<comment type="catalytic activity">
    <reaction evidence="10">
        <text>L-aspartate + O2 = iminosuccinate + H2O2</text>
        <dbReference type="Rhea" id="RHEA:25876"/>
        <dbReference type="ChEBI" id="CHEBI:15379"/>
        <dbReference type="ChEBI" id="CHEBI:16240"/>
        <dbReference type="ChEBI" id="CHEBI:29991"/>
        <dbReference type="ChEBI" id="CHEBI:77875"/>
        <dbReference type="EC" id="1.4.3.16"/>
    </reaction>
    <physiologicalReaction direction="left-to-right" evidence="10">
        <dbReference type="Rhea" id="RHEA:25877"/>
    </physiologicalReaction>
</comment>
<sequence length="538" mass="59515">MIPQYLIDFDLRDIPTVKTDCIVIGSGIAGLFTAIKASEDRHVIMITKKSLMESNTRYAQGGIAAVIAEDDSPAYHRQDTLMAGAGLCSSSAVDALVNEGPEGVHELIRLGTLFDKEDGVLALTQEAAHSHRRILHANGDATGYEIVRALVEQVAEHKNIEVWDDHYVIDLITEDGECVGALLQRPGGGRLFLQGDATILCSGGAGQLYRYTTNPEVATGDGVAIAYRAGAHIRDMEFIQFHPTALSYPGAPRFLISEAVRGEGAVLRNIKGEQFMDRYHELLELAPRDIVARAIVSEMELTKSTFVYLDITHESAEMVKHRFPTIYETCMSYGLDITSDWIPVAPAAHYMMGGIKTDLNGESSISRLFACGEVSSTGLHGANRLASNSLSEALVFGRRIIERIHELPPLGRDVVSGGSQEGRVETPTQAIVERRLKLQKVMVRYAGLRRNEEMLSKGLEELKRQLPIFGSVLSKREEYEFANMLTCCLLVTESALAREESRGAHYREDYPMRNDAQWQKHLLQIRELGIVEELSDDV</sequence>
<evidence type="ECO:0000313" key="16">
    <source>
        <dbReference type="EMBL" id="MRN57238.1"/>
    </source>
</evidence>
<keyword evidence="7 13" id="KW-0662">Pyridine nucleotide biosynthesis</keyword>
<evidence type="ECO:0000256" key="10">
    <source>
        <dbReference type="ARBA" id="ARBA00048305"/>
    </source>
</evidence>
<keyword evidence="6 13" id="KW-0285">Flavoprotein</keyword>
<dbReference type="GO" id="GO:0008734">
    <property type="term" value="F:L-aspartate oxidase activity"/>
    <property type="evidence" value="ECO:0007669"/>
    <property type="project" value="UniProtKB-UniRule"/>
</dbReference>
<dbReference type="InterPro" id="IPR027477">
    <property type="entry name" value="Succ_DH/fumarate_Rdtase_cat_sf"/>
</dbReference>
<comment type="pathway">
    <text evidence="2 13">Cofactor biosynthesis; NAD(+) biosynthesis; iminoaspartate from L-aspartate (oxidase route): step 1/1.</text>
</comment>
<dbReference type="Proteomes" id="UP000463051">
    <property type="component" value="Unassembled WGS sequence"/>
</dbReference>
<evidence type="ECO:0000256" key="12">
    <source>
        <dbReference type="PIRSR" id="PIRSR000171-1"/>
    </source>
</evidence>
<dbReference type="EC" id="1.4.3.16" evidence="4 11"/>
<evidence type="ECO:0000256" key="9">
    <source>
        <dbReference type="ARBA" id="ARBA00023002"/>
    </source>
</evidence>
<dbReference type="EMBL" id="WJXB01000022">
    <property type="protein sequence ID" value="MRN57238.1"/>
    <property type="molecule type" value="Genomic_DNA"/>
</dbReference>
<dbReference type="PRINTS" id="PR00368">
    <property type="entry name" value="FADPNR"/>
</dbReference>
<comment type="subcellular location">
    <subcellularLocation>
        <location evidence="13">Cytoplasm</location>
    </subcellularLocation>
</comment>
<name>A0A7X2HBU0_9BACL</name>
<reference evidence="16 17" key="1">
    <citation type="submission" date="2019-11" db="EMBL/GenBank/DDBJ databases">
        <title>Paenibacillus monticola sp. nov., a novel PGPR strain isolated from mountain sample in China.</title>
        <authorList>
            <person name="Zhao Q."/>
            <person name="Li H.-P."/>
            <person name="Zhang J.-L."/>
        </authorList>
    </citation>
    <scope>NUCLEOTIDE SEQUENCE [LARGE SCALE GENOMIC DNA]</scope>
    <source>
        <strain evidence="16 17">LC-T2</strain>
    </source>
</reference>
<proteinExistence type="inferred from homology"/>
<evidence type="ECO:0000256" key="1">
    <source>
        <dbReference type="ARBA" id="ARBA00001974"/>
    </source>
</evidence>
<evidence type="ECO:0000259" key="14">
    <source>
        <dbReference type="Pfam" id="PF00890"/>
    </source>
</evidence>
<evidence type="ECO:0000256" key="11">
    <source>
        <dbReference type="NCBIfam" id="TIGR00551"/>
    </source>
</evidence>
<dbReference type="Pfam" id="PF00890">
    <property type="entry name" value="FAD_binding_2"/>
    <property type="match status" value="1"/>
</dbReference>
<comment type="similarity">
    <text evidence="3 13">Belongs to the FAD-dependent oxidoreductase 2 family. NadB subfamily.</text>
</comment>
<dbReference type="FunFam" id="3.90.700.10:FF:000002">
    <property type="entry name" value="L-aspartate oxidase"/>
    <property type="match status" value="1"/>
</dbReference>
<dbReference type="Gene3D" id="1.20.58.100">
    <property type="entry name" value="Fumarate reductase/succinate dehydrogenase flavoprotein-like, C-terminal domain"/>
    <property type="match status" value="1"/>
</dbReference>
<evidence type="ECO:0000256" key="6">
    <source>
        <dbReference type="ARBA" id="ARBA00022630"/>
    </source>
</evidence>
<keyword evidence="17" id="KW-1185">Reference proteome</keyword>
<dbReference type="PANTHER" id="PTHR42716:SF2">
    <property type="entry name" value="L-ASPARTATE OXIDASE, CHLOROPLASTIC"/>
    <property type="match status" value="1"/>
</dbReference>
<evidence type="ECO:0000256" key="4">
    <source>
        <dbReference type="ARBA" id="ARBA00012173"/>
    </source>
</evidence>
<evidence type="ECO:0000256" key="2">
    <source>
        <dbReference type="ARBA" id="ARBA00004950"/>
    </source>
</evidence>
<feature type="domain" description="Fumarate reductase/succinate dehydrogenase flavoprotein-like C-terminal" evidence="15">
    <location>
        <begin position="435"/>
        <end position="524"/>
    </location>
</feature>
<dbReference type="SUPFAM" id="SSF46977">
    <property type="entry name" value="Succinate dehydrogenase/fumarate reductase flavoprotein C-terminal domain"/>
    <property type="match status" value="1"/>
</dbReference>
<dbReference type="Gene3D" id="3.50.50.60">
    <property type="entry name" value="FAD/NAD(P)-binding domain"/>
    <property type="match status" value="1"/>
</dbReference>
<dbReference type="RefSeq" id="WP_154122721.1">
    <property type="nucleotide sequence ID" value="NZ_WJXB01000022.1"/>
</dbReference>
<dbReference type="PIRSF" id="PIRSF000171">
    <property type="entry name" value="SDHA_APRA_LASPO"/>
    <property type="match status" value="1"/>
</dbReference>
<dbReference type="GO" id="GO:0005737">
    <property type="term" value="C:cytoplasm"/>
    <property type="evidence" value="ECO:0007669"/>
    <property type="project" value="UniProtKB-SubCell"/>
</dbReference>
<dbReference type="InterPro" id="IPR015939">
    <property type="entry name" value="Fum_Rdtase/Succ_DH_flav-like_C"/>
</dbReference>
<dbReference type="InterPro" id="IPR005288">
    <property type="entry name" value="NadB"/>
</dbReference>
<dbReference type="InterPro" id="IPR036188">
    <property type="entry name" value="FAD/NAD-bd_sf"/>
</dbReference>
<keyword evidence="8 13" id="KW-0274">FAD</keyword>
<dbReference type="AlphaFoldDB" id="A0A7X2HBU0"/>
<feature type="active site" description="Proton acceptor" evidence="12">
    <location>
        <position position="288"/>
    </location>
</feature>
<dbReference type="InterPro" id="IPR037099">
    <property type="entry name" value="Fum_R/Succ_DH_flav-like_C_sf"/>
</dbReference>
<evidence type="ECO:0000256" key="8">
    <source>
        <dbReference type="ARBA" id="ARBA00022827"/>
    </source>
</evidence>
<organism evidence="16 17">
    <name type="scientific">Paenibacillus monticola</name>
    <dbReference type="NCBI Taxonomy" id="2666075"/>
    <lineage>
        <taxon>Bacteria</taxon>
        <taxon>Bacillati</taxon>
        <taxon>Bacillota</taxon>
        <taxon>Bacilli</taxon>
        <taxon>Bacillales</taxon>
        <taxon>Paenibacillaceae</taxon>
        <taxon>Paenibacillus</taxon>
    </lineage>
</organism>
<dbReference type="NCBIfam" id="NF005701">
    <property type="entry name" value="PRK07512.1"/>
    <property type="match status" value="1"/>
</dbReference>
<evidence type="ECO:0000256" key="7">
    <source>
        <dbReference type="ARBA" id="ARBA00022642"/>
    </source>
</evidence>
<evidence type="ECO:0000256" key="3">
    <source>
        <dbReference type="ARBA" id="ARBA00008562"/>
    </source>
</evidence>
<dbReference type="SUPFAM" id="SSF51905">
    <property type="entry name" value="FAD/NAD(P)-binding domain"/>
    <property type="match status" value="1"/>
</dbReference>
<comment type="function">
    <text evidence="13">Catalyzes the oxidation of L-aspartate to iminoaspartate.</text>
</comment>
<feature type="domain" description="FAD-dependent oxidoreductase 2 FAD-binding" evidence="14">
    <location>
        <begin position="20"/>
        <end position="390"/>
    </location>
</feature>
<comment type="cofactor">
    <cofactor evidence="1 13">
        <name>FAD</name>
        <dbReference type="ChEBI" id="CHEBI:57692"/>
    </cofactor>
</comment>
<dbReference type="InterPro" id="IPR003953">
    <property type="entry name" value="FAD-dep_OxRdtase_2_FAD-bd"/>
</dbReference>
<dbReference type="Pfam" id="PF02910">
    <property type="entry name" value="Succ_DH_flav_C"/>
    <property type="match status" value="1"/>
</dbReference>
<evidence type="ECO:0000313" key="17">
    <source>
        <dbReference type="Proteomes" id="UP000463051"/>
    </source>
</evidence>